<evidence type="ECO:0000256" key="4">
    <source>
        <dbReference type="SAM" id="MobiDB-lite"/>
    </source>
</evidence>
<keyword evidence="2 3" id="KW-0040">ANK repeat</keyword>
<dbReference type="SUPFAM" id="SSF48403">
    <property type="entry name" value="Ankyrin repeat"/>
    <property type="match status" value="1"/>
</dbReference>
<protein>
    <submittedName>
        <fullName evidence="5">Uncharacterized protein</fullName>
    </submittedName>
</protein>
<dbReference type="EMBL" id="KV453859">
    <property type="protein sequence ID" value="ODV84106.1"/>
    <property type="molecule type" value="Genomic_DNA"/>
</dbReference>
<gene>
    <name evidence="5" type="ORF">CANARDRAFT_29550</name>
</gene>
<organism evidence="5 6">
    <name type="scientific">[Candida] arabinofermentans NRRL YB-2248</name>
    <dbReference type="NCBI Taxonomy" id="983967"/>
    <lineage>
        <taxon>Eukaryota</taxon>
        <taxon>Fungi</taxon>
        <taxon>Dikarya</taxon>
        <taxon>Ascomycota</taxon>
        <taxon>Saccharomycotina</taxon>
        <taxon>Pichiomycetes</taxon>
        <taxon>Pichiales</taxon>
        <taxon>Pichiaceae</taxon>
        <taxon>Ogataea</taxon>
        <taxon>Ogataea/Candida clade</taxon>
    </lineage>
</organism>
<accession>A0A1E4SX91</accession>
<evidence type="ECO:0000313" key="6">
    <source>
        <dbReference type="Proteomes" id="UP000094801"/>
    </source>
</evidence>
<dbReference type="SMART" id="SM00248">
    <property type="entry name" value="ANK"/>
    <property type="match status" value="2"/>
</dbReference>
<feature type="region of interest" description="Disordered" evidence="4">
    <location>
        <begin position="152"/>
        <end position="175"/>
    </location>
</feature>
<dbReference type="PROSITE" id="PS50088">
    <property type="entry name" value="ANK_REPEAT"/>
    <property type="match status" value="1"/>
</dbReference>
<evidence type="ECO:0000256" key="3">
    <source>
        <dbReference type="PROSITE-ProRule" id="PRU00023"/>
    </source>
</evidence>
<dbReference type="STRING" id="983967.A0A1E4SX91"/>
<evidence type="ECO:0000256" key="1">
    <source>
        <dbReference type="ARBA" id="ARBA00022737"/>
    </source>
</evidence>
<evidence type="ECO:0000313" key="5">
    <source>
        <dbReference type="EMBL" id="ODV84106.1"/>
    </source>
</evidence>
<dbReference type="InterPro" id="IPR002110">
    <property type="entry name" value="Ankyrin_rpt"/>
</dbReference>
<sequence length="175" mass="18849">MSTESDVGASVPEQLAEAAIRDNSELISSIIEKYEEDAETLLKYLNAPDSRGFTPLHLCCRYGSSSVMDKLLDISGVDVDPVVPSSGDTPLHLAAKYSFEEPEYAQFLIEELLDVGANPTIKNKEGLKPADILGDSNDTIKSILESAEYAMTVAPPPVPDQEAEADDGPSDDETE</sequence>
<dbReference type="InterPro" id="IPR036770">
    <property type="entry name" value="Ankyrin_rpt-contain_sf"/>
</dbReference>
<dbReference type="OrthoDB" id="9995210at2759"/>
<feature type="repeat" description="ANK" evidence="3">
    <location>
        <begin position="86"/>
        <end position="124"/>
    </location>
</feature>
<feature type="compositionally biased region" description="Acidic residues" evidence="4">
    <location>
        <begin position="161"/>
        <end position="175"/>
    </location>
</feature>
<dbReference type="AlphaFoldDB" id="A0A1E4SX91"/>
<reference evidence="6" key="1">
    <citation type="submission" date="2016-04" db="EMBL/GenBank/DDBJ databases">
        <title>Comparative genomics of biotechnologically important yeasts.</title>
        <authorList>
            <consortium name="DOE Joint Genome Institute"/>
            <person name="Riley R."/>
            <person name="Haridas S."/>
            <person name="Wolfe K.H."/>
            <person name="Lopes M.R."/>
            <person name="Hittinger C.T."/>
            <person name="Goker M."/>
            <person name="Salamov A."/>
            <person name="Wisecaver J."/>
            <person name="Long T.M."/>
            <person name="Aerts A.L."/>
            <person name="Barry K."/>
            <person name="Choi C."/>
            <person name="Clum A."/>
            <person name="Coughlan A.Y."/>
            <person name="Deshpande S."/>
            <person name="Douglass A.P."/>
            <person name="Hanson S.J."/>
            <person name="Klenk H.-P."/>
            <person name="Labutti K."/>
            <person name="Lapidus A."/>
            <person name="Lindquist E."/>
            <person name="Lipzen A."/>
            <person name="Meier-Kolthoff J.P."/>
            <person name="Ohm R.A."/>
            <person name="Otillar R.P."/>
            <person name="Pangilinan J."/>
            <person name="Peng Y."/>
            <person name="Rokas A."/>
            <person name="Rosa C.A."/>
            <person name="Scheuner C."/>
            <person name="Sibirny A.A."/>
            <person name="Slot J.C."/>
            <person name="Stielow J.B."/>
            <person name="Sun H."/>
            <person name="Kurtzman C.P."/>
            <person name="Blackwell M."/>
            <person name="Grigoriev I.V."/>
            <person name="Jeffries T.W."/>
        </authorList>
    </citation>
    <scope>NUCLEOTIDE SEQUENCE [LARGE SCALE GENOMIC DNA]</scope>
    <source>
        <strain evidence="6">NRRL YB-2248</strain>
    </source>
</reference>
<name>A0A1E4SX91_9ASCO</name>
<proteinExistence type="predicted"/>
<dbReference type="PANTHER" id="PTHR24198:SF165">
    <property type="entry name" value="ANKYRIN REPEAT-CONTAINING PROTEIN-RELATED"/>
    <property type="match status" value="1"/>
</dbReference>
<keyword evidence="1" id="KW-0677">Repeat</keyword>
<dbReference type="Gene3D" id="1.25.40.20">
    <property type="entry name" value="Ankyrin repeat-containing domain"/>
    <property type="match status" value="1"/>
</dbReference>
<dbReference type="PROSITE" id="PS50297">
    <property type="entry name" value="ANK_REP_REGION"/>
    <property type="match status" value="1"/>
</dbReference>
<dbReference type="Proteomes" id="UP000094801">
    <property type="component" value="Unassembled WGS sequence"/>
</dbReference>
<evidence type="ECO:0000256" key="2">
    <source>
        <dbReference type="ARBA" id="ARBA00023043"/>
    </source>
</evidence>
<keyword evidence="6" id="KW-1185">Reference proteome</keyword>
<dbReference type="Pfam" id="PF12796">
    <property type="entry name" value="Ank_2"/>
    <property type="match status" value="1"/>
</dbReference>
<dbReference type="PANTHER" id="PTHR24198">
    <property type="entry name" value="ANKYRIN REPEAT AND PROTEIN KINASE DOMAIN-CONTAINING PROTEIN"/>
    <property type="match status" value="1"/>
</dbReference>